<dbReference type="EMBL" id="NCKU01003844">
    <property type="protein sequence ID" value="RWS06846.1"/>
    <property type="molecule type" value="Genomic_DNA"/>
</dbReference>
<evidence type="ECO:0000259" key="4">
    <source>
        <dbReference type="PROSITE" id="PS51465"/>
    </source>
</evidence>
<evidence type="ECO:0000256" key="2">
    <source>
        <dbReference type="ARBA" id="ARBA00022900"/>
    </source>
</evidence>
<evidence type="ECO:0000313" key="6">
    <source>
        <dbReference type="Proteomes" id="UP000285301"/>
    </source>
</evidence>
<keyword evidence="6" id="KW-1185">Reference proteome</keyword>
<dbReference type="OrthoDB" id="6516407at2759"/>
<feature type="non-terminal residue" evidence="5">
    <location>
        <position position="1"/>
    </location>
</feature>
<dbReference type="PANTHER" id="PTHR10913">
    <property type="entry name" value="FOLLISTATIN-RELATED"/>
    <property type="match status" value="1"/>
</dbReference>
<keyword evidence="3" id="KW-1015">Disulfide bond</keyword>
<feature type="domain" description="Kazal-like" evidence="4">
    <location>
        <begin position="37"/>
        <end position="102"/>
    </location>
</feature>
<dbReference type="STRING" id="1965070.A0A443QV13"/>
<proteinExistence type="predicted"/>
<dbReference type="SUPFAM" id="SSF100895">
    <property type="entry name" value="Kazal-type serine protease inhibitors"/>
    <property type="match status" value="1"/>
</dbReference>
<dbReference type="GO" id="GO:0030154">
    <property type="term" value="P:cell differentiation"/>
    <property type="evidence" value="ECO:0007669"/>
    <property type="project" value="TreeGrafter"/>
</dbReference>
<dbReference type="GO" id="GO:0005576">
    <property type="term" value="C:extracellular region"/>
    <property type="evidence" value="ECO:0007669"/>
    <property type="project" value="TreeGrafter"/>
</dbReference>
<dbReference type="FunFam" id="3.30.60.30:FF:000040">
    <property type="entry name" value="Agrin, putative"/>
    <property type="match status" value="1"/>
</dbReference>
<sequence length="102" mass="11157">TGEKSKELCAPEDCPFGGQCIVENRRESIIRCQCGCEELKCKHYAVCELNFDGVPECVCPQVCLRVDAPVCGSDGVTYENECELRVRSCKLQTAISIAALGH</sequence>
<dbReference type="Proteomes" id="UP000285301">
    <property type="component" value="Unassembled WGS sequence"/>
</dbReference>
<reference evidence="5 6" key="1">
    <citation type="journal article" date="2018" name="Gigascience">
        <title>Genomes of trombidid mites reveal novel predicted allergens and laterally-transferred genes associated with secondary metabolism.</title>
        <authorList>
            <person name="Dong X."/>
            <person name="Chaisiri K."/>
            <person name="Xia D."/>
            <person name="Armstrong S.D."/>
            <person name="Fang Y."/>
            <person name="Donnelly M.J."/>
            <person name="Kadowaki T."/>
            <person name="McGarry J.W."/>
            <person name="Darby A.C."/>
            <person name="Makepeace B.L."/>
        </authorList>
    </citation>
    <scope>NUCLEOTIDE SEQUENCE [LARGE SCALE GENOMIC DNA]</scope>
    <source>
        <strain evidence="5">UoL-WK</strain>
    </source>
</reference>
<dbReference type="Pfam" id="PF07648">
    <property type="entry name" value="Kazal_2"/>
    <property type="match status" value="1"/>
</dbReference>
<evidence type="ECO:0000256" key="1">
    <source>
        <dbReference type="ARBA" id="ARBA00022690"/>
    </source>
</evidence>
<comment type="caution">
    <text evidence="5">The sequence shown here is derived from an EMBL/GenBank/DDBJ whole genome shotgun (WGS) entry which is preliminary data.</text>
</comment>
<dbReference type="InterPro" id="IPR050653">
    <property type="entry name" value="Prot_Inhib_GrowthFact_Antg"/>
</dbReference>
<name>A0A443QV13_9ACAR</name>
<gene>
    <name evidence="5" type="ORF">B4U79_00628</name>
</gene>
<accession>A0A443QV13</accession>
<dbReference type="CDD" id="cd00104">
    <property type="entry name" value="KAZAL_FS"/>
    <property type="match status" value="1"/>
</dbReference>
<keyword evidence="1" id="KW-0646">Protease inhibitor</keyword>
<dbReference type="SMART" id="SM00280">
    <property type="entry name" value="KAZAL"/>
    <property type="match status" value="1"/>
</dbReference>
<protein>
    <submittedName>
        <fullName evidence="5">Agrin-like protein</fullName>
    </submittedName>
</protein>
<evidence type="ECO:0000313" key="5">
    <source>
        <dbReference type="EMBL" id="RWS06846.1"/>
    </source>
</evidence>
<organism evidence="5 6">
    <name type="scientific">Dinothrombium tinctorium</name>
    <dbReference type="NCBI Taxonomy" id="1965070"/>
    <lineage>
        <taxon>Eukaryota</taxon>
        <taxon>Metazoa</taxon>
        <taxon>Ecdysozoa</taxon>
        <taxon>Arthropoda</taxon>
        <taxon>Chelicerata</taxon>
        <taxon>Arachnida</taxon>
        <taxon>Acari</taxon>
        <taxon>Acariformes</taxon>
        <taxon>Trombidiformes</taxon>
        <taxon>Prostigmata</taxon>
        <taxon>Anystina</taxon>
        <taxon>Parasitengona</taxon>
        <taxon>Trombidioidea</taxon>
        <taxon>Trombidiidae</taxon>
        <taxon>Dinothrombium</taxon>
    </lineage>
</organism>
<keyword evidence="2" id="KW-0722">Serine protease inhibitor</keyword>
<dbReference type="PANTHER" id="PTHR10913:SF45">
    <property type="entry name" value="FOLLISTATIN, ISOFORM A-RELATED"/>
    <property type="match status" value="1"/>
</dbReference>
<dbReference type="PROSITE" id="PS51465">
    <property type="entry name" value="KAZAL_2"/>
    <property type="match status" value="1"/>
</dbReference>
<dbReference type="InterPro" id="IPR002350">
    <property type="entry name" value="Kazal_dom"/>
</dbReference>
<dbReference type="InterPro" id="IPR036058">
    <property type="entry name" value="Kazal_dom_sf"/>
</dbReference>
<feature type="non-terminal residue" evidence="5">
    <location>
        <position position="102"/>
    </location>
</feature>
<dbReference type="AlphaFoldDB" id="A0A443QV13"/>
<dbReference type="Gene3D" id="3.30.60.30">
    <property type="match status" value="1"/>
</dbReference>
<evidence type="ECO:0000256" key="3">
    <source>
        <dbReference type="ARBA" id="ARBA00023157"/>
    </source>
</evidence>